<name>A0A843XW78_COLES</name>
<dbReference type="AlphaFoldDB" id="A0A843XW78"/>
<evidence type="ECO:0000313" key="1">
    <source>
        <dbReference type="EMBL" id="MQM23240.1"/>
    </source>
</evidence>
<dbReference type="EMBL" id="NMUH01015545">
    <property type="protein sequence ID" value="MQM23240.1"/>
    <property type="molecule type" value="Genomic_DNA"/>
</dbReference>
<keyword evidence="2" id="KW-1185">Reference proteome</keyword>
<proteinExistence type="predicted"/>
<comment type="caution">
    <text evidence="1">The sequence shown here is derived from an EMBL/GenBank/DDBJ whole genome shotgun (WGS) entry which is preliminary data.</text>
</comment>
<accession>A0A843XW78</accession>
<evidence type="ECO:0000313" key="2">
    <source>
        <dbReference type="Proteomes" id="UP000652761"/>
    </source>
</evidence>
<gene>
    <name evidence="1" type="ORF">Taro_056303</name>
</gene>
<reference evidence="1" key="1">
    <citation type="submission" date="2017-07" db="EMBL/GenBank/DDBJ databases">
        <title>Taro Niue Genome Assembly and Annotation.</title>
        <authorList>
            <person name="Atibalentja N."/>
            <person name="Keating K."/>
            <person name="Fields C.J."/>
        </authorList>
    </citation>
    <scope>NUCLEOTIDE SEQUENCE</scope>
    <source>
        <strain evidence="1">Niue_2</strain>
        <tissue evidence="1">Leaf</tissue>
    </source>
</reference>
<protein>
    <submittedName>
        <fullName evidence="1">Uncharacterized protein</fullName>
    </submittedName>
</protein>
<sequence length="136" mass="15225">MFGDAPWSPVRAVLENTWCSGGGPRLPTRPCQALTGRTNIYCKGSVDTPHTDVDTMLQALSQKMKKWSTSVDTRPGQVDTRDRSQRNISTGFYIRSTLNYLRSTLDGSPRELFCPVWDTVSTHPMGRSTHSENFVT</sequence>
<organism evidence="1 2">
    <name type="scientific">Colocasia esculenta</name>
    <name type="common">Wild taro</name>
    <name type="synonym">Arum esculentum</name>
    <dbReference type="NCBI Taxonomy" id="4460"/>
    <lineage>
        <taxon>Eukaryota</taxon>
        <taxon>Viridiplantae</taxon>
        <taxon>Streptophyta</taxon>
        <taxon>Embryophyta</taxon>
        <taxon>Tracheophyta</taxon>
        <taxon>Spermatophyta</taxon>
        <taxon>Magnoliopsida</taxon>
        <taxon>Liliopsida</taxon>
        <taxon>Araceae</taxon>
        <taxon>Aroideae</taxon>
        <taxon>Colocasieae</taxon>
        <taxon>Colocasia</taxon>
    </lineage>
</organism>
<dbReference type="Proteomes" id="UP000652761">
    <property type="component" value="Unassembled WGS sequence"/>
</dbReference>